<dbReference type="Proteomes" id="UP000664815">
    <property type="component" value="Unassembled WGS sequence"/>
</dbReference>
<comment type="caution">
    <text evidence="1">The sequence shown here is derived from an EMBL/GenBank/DDBJ whole genome shotgun (WGS) entry which is preliminary data.</text>
</comment>
<evidence type="ECO:0000313" key="1">
    <source>
        <dbReference type="EMBL" id="MBN8797894.1"/>
    </source>
</evidence>
<protein>
    <submittedName>
        <fullName evidence="1">Uncharacterized protein</fullName>
    </submittedName>
</protein>
<evidence type="ECO:0000313" key="2">
    <source>
        <dbReference type="Proteomes" id="UP000664815"/>
    </source>
</evidence>
<reference evidence="1" key="1">
    <citation type="submission" date="2021-02" db="EMBL/GenBank/DDBJ databases">
        <title>Thiocyanate and organic carbon inputs drive convergent selection for specific autotrophic Afipia and Thiobacillus strains within complex microbiomes.</title>
        <authorList>
            <person name="Huddy R.J."/>
            <person name="Sachdeva R."/>
            <person name="Kadzinga F."/>
            <person name="Kantor R.S."/>
            <person name="Harrison S.T.L."/>
            <person name="Banfield J.F."/>
        </authorList>
    </citation>
    <scope>NUCLEOTIDE SEQUENCE</scope>
    <source>
        <strain evidence="1">SCN18_10_11_15_R1_P_69_7</strain>
    </source>
</reference>
<name>A0A9D8PYW8_9GAMM</name>
<proteinExistence type="predicted"/>
<dbReference type="AlphaFoldDB" id="A0A9D8PYW8"/>
<sequence>MVEAFPSTWSKNSHTIKPFKINNLFVKQKRNMGARRKSRPIAGRLLTLCTSCGMERPGERQDGVQAGCRDYLRGRTRWVSFPAMKESN</sequence>
<gene>
    <name evidence="1" type="ORF">J0H45_00820</name>
</gene>
<organism evidence="1 2">
    <name type="scientific">Stenotrophomonas nitritireducens</name>
    <dbReference type="NCBI Taxonomy" id="83617"/>
    <lineage>
        <taxon>Bacteria</taxon>
        <taxon>Pseudomonadati</taxon>
        <taxon>Pseudomonadota</taxon>
        <taxon>Gammaproteobacteria</taxon>
        <taxon>Lysobacterales</taxon>
        <taxon>Lysobacteraceae</taxon>
        <taxon>Stenotrophomonas</taxon>
    </lineage>
</organism>
<accession>A0A9D8PYW8</accession>
<dbReference type="EMBL" id="JAFKMG010000096">
    <property type="protein sequence ID" value="MBN8797894.1"/>
    <property type="molecule type" value="Genomic_DNA"/>
</dbReference>